<comment type="caution">
    <text evidence="2">The sequence shown here is derived from an EMBL/GenBank/DDBJ whole genome shotgun (WGS) entry which is preliminary data.</text>
</comment>
<dbReference type="OMA" id="CGLFWKA"/>
<dbReference type="eggNOG" id="ENOG502SGHI">
    <property type="taxonomic scope" value="Eukaryota"/>
</dbReference>
<feature type="transmembrane region" description="Helical" evidence="1">
    <location>
        <begin position="68"/>
        <end position="96"/>
    </location>
</feature>
<dbReference type="EMBL" id="AACS02000003">
    <property type="protein sequence ID" value="EAU91104.1"/>
    <property type="molecule type" value="Genomic_DNA"/>
</dbReference>
<dbReference type="Proteomes" id="UP000001861">
    <property type="component" value="Unassembled WGS sequence"/>
</dbReference>
<evidence type="ECO:0000256" key="1">
    <source>
        <dbReference type="SAM" id="Phobius"/>
    </source>
</evidence>
<dbReference type="KEGG" id="cci:CC1G_03272"/>
<dbReference type="RefSeq" id="XP_001830735.1">
    <property type="nucleotide sequence ID" value="XM_001830683.1"/>
</dbReference>
<sequence length="434" mass="47322">MTSSGSVSFWERITGAWTSFKAKKGLEEYAAVSTEDGGENGRIMLPNTPLPNGEREDGNPLLKRRRRYCVCCGVDFSLFWKAFGAVAALWLVYALFSGGLSFPSSPAVTDSRPEGMPAFGSSLGCANSQFFFKDSSRGFPFSVPVNDQQDHSIKLLGGGVGTITIVNAEPDARDVSYNIVVRSTDKHAADNTVFEIESAAQDTGLGTALRFATQQLPRAEVEAGTACLRYDIVMSVPSNVKILNIHSRSTAQVKFADDLRLDLKKLSVVLFHLDDKNMILPSSKVYAEDYSMEIYQGWIVGEATVSSETDITSQRSNGVVSVKVYQAPPSNLLNPETTKLSTATGSGKTDITYIANAVKRPFQNRHLSAKNGDMYLNYKQARTDGKVAMHSKRSTIMGDFNVIEDGAKWTHYVGSEGGKDRIDVSSGGWTGLYF</sequence>
<dbReference type="InParanoid" id="A8N7C9"/>
<keyword evidence="1" id="KW-1133">Transmembrane helix</keyword>
<keyword evidence="1" id="KW-0472">Membrane</keyword>
<dbReference type="VEuPathDB" id="FungiDB:CC1G_03272"/>
<keyword evidence="1" id="KW-0812">Transmembrane</keyword>
<organism evidence="2 3">
    <name type="scientific">Coprinopsis cinerea (strain Okayama-7 / 130 / ATCC MYA-4618 / FGSC 9003)</name>
    <name type="common">Inky cap fungus</name>
    <name type="synonym">Hormographiella aspergillata</name>
    <dbReference type="NCBI Taxonomy" id="240176"/>
    <lineage>
        <taxon>Eukaryota</taxon>
        <taxon>Fungi</taxon>
        <taxon>Dikarya</taxon>
        <taxon>Basidiomycota</taxon>
        <taxon>Agaricomycotina</taxon>
        <taxon>Agaricomycetes</taxon>
        <taxon>Agaricomycetidae</taxon>
        <taxon>Agaricales</taxon>
        <taxon>Agaricineae</taxon>
        <taxon>Psathyrellaceae</taxon>
        <taxon>Coprinopsis</taxon>
    </lineage>
</organism>
<evidence type="ECO:0000313" key="3">
    <source>
        <dbReference type="Proteomes" id="UP000001861"/>
    </source>
</evidence>
<reference evidence="2 3" key="1">
    <citation type="journal article" date="2010" name="Proc. Natl. Acad. Sci. U.S.A.">
        <title>Insights into evolution of multicellular fungi from the assembled chromosomes of the mushroom Coprinopsis cinerea (Coprinus cinereus).</title>
        <authorList>
            <person name="Stajich J.E."/>
            <person name="Wilke S.K."/>
            <person name="Ahren D."/>
            <person name="Au C.H."/>
            <person name="Birren B.W."/>
            <person name="Borodovsky M."/>
            <person name="Burns C."/>
            <person name="Canback B."/>
            <person name="Casselton L.A."/>
            <person name="Cheng C.K."/>
            <person name="Deng J."/>
            <person name="Dietrich F.S."/>
            <person name="Fargo D.C."/>
            <person name="Farman M.L."/>
            <person name="Gathman A.C."/>
            <person name="Goldberg J."/>
            <person name="Guigo R."/>
            <person name="Hoegger P.J."/>
            <person name="Hooker J.B."/>
            <person name="Huggins A."/>
            <person name="James T.Y."/>
            <person name="Kamada T."/>
            <person name="Kilaru S."/>
            <person name="Kodira C."/>
            <person name="Kues U."/>
            <person name="Kupfer D."/>
            <person name="Kwan H.S."/>
            <person name="Lomsadze A."/>
            <person name="Li W."/>
            <person name="Lilly W.W."/>
            <person name="Ma L.J."/>
            <person name="Mackey A.J."/>
            <person name="Manning G."/>
            <person name="Martin F."/>
            <person name="Muraguchi H."/>
            <person name="Natvig D.O."/>
            <person name="Palmerini H."/>
            <person name="Ramesh M.A."/>
            <person name="Rehmeyer C.J."/>
            <person name="Roe B.A."/>
            <person name="Shenoy N."/>
            <person name="Stanke M."/>
            <person name="Ter-Hovhannisyan V."/>
            <person name="Tunlid A."/>
            <person name="Velagapudi R."/>
            <person name="Vision T.J."/>
            <person name="Zeng Q."/>
            <person name="Zolan M.E."/>
            <person name="Pukkila P.J."/>
        </authorList>
    </citation>
    <scope>NUCLEOTIDE SEQUENCE [LARGE SCALE GENOMIC DNA]</scope>
    <source>
        <strain evidence="3">Okayama-7 / 130 / ATCC MYA-4618 / FGSC 9003</strain>
    </source>
</reference>
<keyword evidence="3" id="KW-1185">Reference proteome</keyword>
<dbReference type="GeneID" id="6007180"/>
<dbReference type="OrthoDB" id="2991206at2759"/>
<proteinExistence type="predicted"/>
<accession>A8N7C9</accession>
<gene>
    <name evidence="2" type="ORF">CC1G_03272</name>
</gene>
<name>A8N7C9_COPC7</name>
<dbReference type="AlphaFoldDB" id="A8N7C9"/>
<protein>
    <submittedName>
        <fullName evidence="2">Uncharacterized protein</fullName>
    </submittedName>
</protein>
<evidence type="ECO:0000313" key="2">
    <source>
        <dbReference type="EMBL" id="EAU91104.1"/>
    </source>
</evidence>